<evidence type="ECO:0008006" key="3">
    <source>
        <dbReference type="Google" id="ProtNLM"/>
    </source>
</evidence>
<comment type="caution">
    <text evidence="1">The sequence shown here is derived from an EMBL/GenBank/DDBJ whole genome shotgun (WGS) entry which is preliminary data.</text>
</comment>
<dbReference type="Gene3D" id="3.40.720.10">
    <property type="entry name" value="Alkaline Phosphatase, subunit A"/>
    <property type="match status" value="1"/>
</dbReference>
<sequence length="521" mass="58582">MKQLALFILVIFISLCGCQDEKTDQHSLSHQQNKVTQNNGHNVIVILIDSMTEKVMDKGLKEGRLPALQYLIDHGTVFHDLVAPFPSMSVTIESTLLTGDSPDKHSIPGLNWYDETSDSLISYGDSISSMWKLGRNDVIDHTLSKLNNEHLNKNSTTIYESLKQKGLTTGSINMLVYRGDISHTLTVPAPFKTILQLESETIKTKGPDILAFGKAIQPEIKGDVPDGITERLGLTDRYSAEVIAQLIKDGQQPNFLMTFFPDFDKLAHHHGPYAIDHFSKVDHNVQTILNAYESWEEALSKNTFIVLGDHGQSELIDNKEAVGIDLESLISPYSVASLFESPSSGDIIIANNHRMAYLYLNNEELTFFRVGEQLLQDDRIEHIAWIENDEVVLQKQGLDGYLRFKEGGVLQDDYDQNWTLNGNRNIAHISITDNYINYNDYPDIFHQLDSALKSHNNTLIVTAKPGYTLKTEGAPVHVGGGEHGGLHKTDTLTSIIVSNKKNLPEKRRMIDLFDYFHTFFN</sequence>
<proteinExistence type="predicted"/>
<dbReference type="STRING" id="1236971.JCM9152_282"/>
<dbReference type="OrthoDB" id="2381338at2"/>
<gene>
    <name evidence="1" type="ORF">JCM9152_282</name>
</gene>
<protein>
    <recommendedName>
        <fullName evidence="3">Alkaline phosphodiesterase I</fullName>
    </recommendedName>
</protein>
<keyword evidence="2" id="KW-1185">Reference proteome</keyword>
<dbReference type="PANTHER" id="PTHR10151">
    <property type="entry name" value="ECTONUCLEOTIDE PYROPHOSPHATASE/PHOSPHODIESTERASE"/>
    <property type="match status" value="1"/>
</dbReference>
<dbReference type="InterPro" id="IPR002591">
    <property type="entry name" value="Phosphodiest/P_Trfase"/>
</dbReference>
<dbReference type="PROSITE" id="PS51257">
    <property type="entry name" value="PROKAR_LIPOPROTEIN"/>
    <property type="match status" value="1"/>
</dbReference>
<dbReference type="PANTHER" id="PTHR10151:SF120">
    <property type="entry name" value="BIS(5'-ADENOSYL)-TRIPHOSPHATASE"/>
    <property type="match status" value="1"/>
</dbReference>
<dbReference type="EMBL" id="BAUU01000002">
    <property type="protein sequence ID" value="GAE28944.1"/>
    <property type="molecule type" value="Genomic_DNA"/>
</dbReference>
<accession>W4QC59</accession>
<dbReference type="Proteomes" id="UP000018895">
    <property type="component" value="Unassembled WGS sequence"/>
</dbReference>
<dbReference type="SUPFAM" id="SSF53649">
    <property type="entry name" value="Alkaline phosphatase-like"/>
    <property type="match status" value="1"/>
</dbReference>
<dbReference type="AlphaFoldDB" id="W4QC59"/>
<organism evidence="1 2">
    <name type="scientific">Halalkalibacter hemicellulosilyticusJCM 9152</name>
    <dbReference type="NCBI Taxonomy" id="1236971"/>
    <lineage>
        <taxon>Bacteria</taxon>
        <taxon>Bacillati</taxon>
        <taxon>Bacillota</taxon>
        <taxon>Bacilli</taxon>
        <taxon>Bacillales</taxon>
        <taxon>Bacillaceae</taxon>
        <taxon>Halalkalibacter</taxon>
    </lineage>
</organism>
<reference evidence="1" key="1">
    <citation type="journal article" date="2014" name="Genome Announc.">
        <title>Draft Genome Sequences of Three Alkaliphilic Bacillus Strains, Bacillus wakoensis JCM 9140T, Bacillus akibai JCM 9157T, and Bacillus hemicellulosilyticus JCM 9152T.</title>
        <authorList>
            <person name="Yuki M."/>
            <person name="Oshima K."/>
            <person name="Suda W."/>
            <person name="Oshida Y."/>
            <person name="Kitamura K."/>
            <person name="Iida T."/>
            <person name="Hattori M."/>
            <person name="Ohkuma M."/>
        </authorList>
    </citation>
    <scope>NUCLEOTIDE SEQUENCE [LARGE SCALE GENOMIC DNA]</scope>
    <source>
        <strain evidence="1">JCM 9152</strain>
    </source>
</reference>
<name>W4QC59_9BACI</name>
<dbReference type="RefSeq" id="WP_035340041.1">
    <property type="nucleotide sequence ID" value="NZ_BAUU01000002.1"/>
</dbReference>
<evidence type="ECO:0000313" key="1">
    <source>
        <dbReference type="EMBL" id="GAE28944.1"/>
    </source>
</evidence>
<dbReference type="GO" id="GO:0016787">
    <property type="term" value="F:hydrolase activity"/>
    <property type="evidence" value="ECO:0007669"/>
    <property type="project" value="UniProtKB-ARBA"/>
</dbReference>
<dbReference type="Pfam" id="PF01663">
    <property type="entry name" value="Phosphodiest"/>
    <property type="match status" value="1"/>
</dbReference>
<evidence type="ECO:0000313" key="2">
    <source>
        <dbReference type="Proteomes" id="UP000018895"/>
    </source>
</evidence>
<dbReference type="InterPro" id="IPR017850">
    <property type="entry name" value="Alkaline_phosphatase_core_sf"/>
</dbReference>